<reference evidence="15 16" key="1">
    <citation type="journal article" date="2023" name="Hortic Res">
        <title>The complete reference genome for grapevine (Vitis vinifera L.) genetics and breeding.</title>
        <authorList>
            <person name="Shi X."/>
            <person name="Cao S."/>
            <person name="Wang X."/>
            <person name="Huang S."/>
            <person name="Wang Y."/>
            <person name="Liu Z."/>
            <person name="Liu W."/>
            <person name="Leng X."/>
            <person name="Peng Y."/>
            <person name="Wang N."/>
            <person name="Wang Y."/>
            <person name="Ma Z."/>
            <person name="Xu X."/>
            <person name="Zhang F."/>
            <person name="Xue H."/>
            <person name="Zhong H."/>
            <person name="Wang Y."/>
            <person name="Zhang K."/>
            <person name="Velt A."/>
            <person name="Avia K."/>
            <person name="Holtgrawe D."/>
            <person name="Grimplet J."/>
            <person name="Matus J.T."/>
            <person name="Ware D."/>
            <person name="Wu X."/>
            <person name="Wang H."/>
            <person name="Liu C."/>
            <person name="Fang Y."/>
            <person name="Rustenholz C."/>
            <person name="Cheng Z."/>
            <person name="Xiao H."/>
            <person name="Zhou Y."/>
        </authorList>
    </citation>
    <scope>NUCLEOTIDE SEQUENCE [LARGE SCALE GENOMIC DNA]</scope>
    <source>
        <strain evidence="16">cv. Pinot noir / PN40024</strain>
        <tissue evidence="15">Leaf</tissue>
    </source>
</reference>
<feature type="compositionally biased region" description="Low complexity" evidence="11">
    <location>
        <begin position="687"/>
        <end position="697"/>
    </location>
</feature>
<evidence type="ECO:0000256" key="5">
    <source>
        <dbReference type="ARBA" id="ARBA00023136"/>
    </source>
</evidence>
<feature type="domain" description="Peroxisomal membrane protein PEX14 central plants" evidence="14">
    <location>
        <begin position="383"/>
        <end position="501"/>
    </location>
</feature>
<keyword evidence="3 10" id="KW-0653">Protein transport</keyword>
<keyword evidence="4" id="KW-0811">Translocation</keyword>
<accession>A0ABY9DPL4</accession>
<dbReference type="InterPro" id="IPR036388">
    <property type="entry name" value="WH-like_DNA-bd_sf"/>
</dbReference>
<feature type="compositionally biased region" description="Low complexity" evidence="11">
    <location>
        <begin position="8"/>
        <end position="22"/>
    </location>
</feature>
<evidence type="ECO:0000259" key="12">
    <source>
        <dbReference type="Pfam" id="PF04695"/>
    </source>
</evidence>
<proteinExistence type="inferred from homology"/>
<evidence type="ECO:0000256" key="11">
    <source>
        <dbReference type="SAM" id="MobiDB-lite"/>
    </source>
</evidence>
<comment type="function">
    <text evidence="10">Component of the PEX13-PEX14 docking complex, a translocon channel that specifically mediates the import of peroxisomal cargo proteins bound to PEX5 receptor. The PEX13-PEX14 docking complex forms a large import pore which can be opened to a diameter of about 9 nm. Mechanistically, PEX5 receptor along with cargo proteins associates with the PEX14 subunit of the PEX13-PEX14 docking complex in the cytosol, leading to the insertion of the receptor into the organelle membrane with the concomitant translocation of the cargo into the peroxisome matrix.</text>
</comment>
<dbReference type="Pfam" id="PF23020">
    <property type="entry name" value="PEX14-like_2nd"/>
    <property type="match status" value="1"/>
</dbReference>
<feature type="region of interest" description="Disordered" evidence="11">
    <location>
        <begin position="656"/>
        <end position="754"/>
    </location>
</feature>
<feature type="region of interest" description="Disordered" evidence="11">
    <location>
        <begin position="498"/>
        <end position="555"/>
    </location>
</feature>
<evidence type="ECO:0000259" key="14">
    <source>
        <dbReference type="Pfam" id="PF23020"/>
    </source>
</evidence>
<sequence>METLDATSSCSSSASNLQSPSSKISTTTTFCHPPMETSRAAKPPKPVVEISFLQTTMDFYCLKGKSHATDLVNSFLSQRYMPAMELGVLSDMPNIRKKACMKLLKQQGLHGSKLLSAYKDMMFILELNLKRLLVVELLSISCEEASQDDRYCWSDELYPGEFDDLDDEILQVYLTTWLAEVNTDTHRVDEIFAVIGEEMHIFHPKPHYLYGSCRLSPARHHDHASGVKGLTMATQSTPPPDSTTEKPQTPASEIVQPRNEDQQDAKAAATISPPSVFVNSEPMREEQVQNAVKFLSHPKVRGSPVIYRRSFLEKKGLTKEEIDEAFRRVPDQSPTVTGVQAVSANQDGQLKSSNIQQQAQAQTLHPSAATPAGVISKTGTQYRFHWSHAFLAIGFLAASGAGTAILFKNAFIPRLKSWIRKIVLEGENDIVQKSNSKPSLAEEATAAAKAAAAAAADVAKTSQEILTSKIEENRRLEEFMNLLNVQVQEMKSMSNAIRKLEGPNNSTGRLIQQEDTRGLMTTSKHLNVNGKAEFDSRSVRSSSPPASSEPSVAPHPKSYLEIMAMVQRGEKPPNIRDINDLPPNPNQPLSNPRLAPRTKPWEVGQVQYSAGHAYQSQVTGEGFNSRAQDNGVGYQLNGDSSTWWQQKNARITEIETEDEPRTASYTASNEQPIQRTWVPPQPPPIAMPEAAAAIRQPKSSIQRESLVNDQSVSRPSDEIDELQRITKISESGGVVEIKEESSGLNSSEMQQEQE</sequence>
<feature type="compositionally biased region" description="Low complexity" evidence="11">
    <location>
        <begin position="539"/>
        <end position="554"/>
    </location>
</feature>
<dbReference type="Proteomes" id="UP001227230">
    <property type="component" value="Chromosome 17"/>
</dbReference>
<evidence type="ECO:0000256" key="6">
    <source>
        <dbReference type="ARBA" id="ARBA00023140"/>
    </source>
</evidence>
<feature type="compositionally biased region" description="Polar residues" evidence="11">
    <location>
        <begin position="742"/>
        <end position="754"/>
    </location>
</feature>
<feature type="compositionally biased region" description="Polar residues" evidence="11">
    <location>
        <begin position="663"/>
        <end position="674"/>
    </location>
</feature>
<keyword evidence="5 10" id="KW-0472">Membrane</keyword>
<feature type="region of interest" description="Disordered" evidence="11">
    <location>
        <begin position="1"/>
        <end position="43"/>
    </location>
</feature>
<evidence type="ECO:0000256" key="9">
    <source>
        <dbReference type="ARBA" id="ARBA00046271"/>
    </source>
</evidence>
<dbReference type="Gene3D" id="1.10.10.10">
    <property type="entry name" value="Winged helix-like DNA-binding domain superfamily/Winged helix DNA-binding domain"/>
    <property type="match status" value="1"/>
</dbReference>
<gene>
    <name evidence="15" type="ORF">VitviT2T_026369</name>
</gene>
<keyword evidence="16" id="KW-1185">Reference proteome</keyword>
<name>A0ABY9DPL4_VITVI</name>
<dbReference type="PANTHER" id="PTHR23058">
    <property type="entry name" value="PEROXISOMAL MEMBRANE PROTEIN PEX14"/>
    <property type="match status" value="1"/>
</dbReference>
<feature type="domain" description="Peroxisome membrane anchor protein Pex14p N-terminal" evidence="12">
    <location>
        <begin position="284"/>
        <end position="328"/>
    </location>
</feature>
<keyword evidence="6 10" id="KW-0576">Peroxisome</keyword>
<dbReference type="EMBL" id="CP126664">
    <property type="protein sequence ID" value="WKA08669.1"/>
    <property type="molecule type" value="Genomic_DNA"/>
</dbReference>
<evidence type="ECO:0000256" key="4">
    <source>
        <dbReference type="ARBA" id="ARBA00023010"/>
    </source>
</evidence>
<dbReference type="InterPro" id="IPR006785">
    <property type="entry name" value="Pex14_N"/>
</dbReference>
<evidence type="ECO:0000313" key="16">
    <source>
        <dbReference type="Proteomes" id="UP001227230"/>
    </source>
</evidence>
<comment type="subcellular location">
    <subcellularLocation>
        <location evidence="9 10">Peroxisome membrane</location>
    </subcellularLocation>
</comment>
<feature type="compositionally biased region" description="Polar residues" evidence="11">
    <location>
        <begin position="698"/>
        <end position="714"/>
    </location>
</feature>
<feature type="domain" description="Peroxisomal membrane protein PEX14-like KPWE" evidence="13">
    <location>
        <begin position="554"/>
        <end position="602"/>
    </location>
</feature>
<dbReference type="Pfam" id="PF04695">
    <property type="entry name" value="Pex14_N"/>
    <property type="match status" value="1"/>
</dbReference>
<evidence type="ECO:0000256" key="10">
    <source>
        <dbReference type="RuleBase" id="RU367032"/>
    </source>
</evidence>
<protein>
    <recommendedName>
        <fullName evidence="7 10">Peroxisomal membrane protein PEX14</fullName>
    </recommendedName>
    <alternativeName>
        <fullName evidence="8 10">Peroxin-14</fullName>
    </alternativeName>
</protein>
<dbReference type="PANTHER" id="PTHR23058:SF0">
    <property type="entry name" value="PEROXISOMAL MEMBRANE PROTEIN PEX14"/>
    <property type="match status" value="1"/>
</dbReference>
<evidence type="ECO:0000256" key="7">
    <source>
        <dbReference type="ARBA" id="ARBA00029502"/>
    </source>
</evidence>
<dbReference type="InterPro" id="IPR025655">
    <property type="entry name" value="PEX14"/>
</dbReference>
<dbReference type="InterPro" id="IPR040554">
    <property type="entry name" value="KPWE_PEX14_dom"/>
</dbReference>
<evidence type="ECO:0000259" key="13">
    <source>
        <dbReference type="Pfam" id="PF17733"/>
    </source>
</evidence>
<dbReference type="Pfam" id="PF17733">
    <property type="entry name" value="KPWE_dom"/>
    <property type="match status" value="1"/>
</dbReference>
<organism evidence="15 16">
    <name type="scientific">Vitis vinifera</name>
    <name type="common">Grape</name>
    <dbReference type="NCBI Taxonomy" id="29760"/>
    <lineage>
        <taxon>Eukaryota</taxon>
        <taxon>Viridiplantae</taxon>
        <taxon>Streptophyta</taxon>
        <taxon>Embryophyta</taxon>
        <taxon>Tracheophyta</taxon>
        <taxon>Spermatophyta</taxon>
        <taxon>Magnoliopsida</taxon>
        <taxon>eudicotyledons</taxon>
        <taxon>Gunneridae</taxon>
        <taxon>Pentapetalae</taxon>
        <taxon>rosids</taxon>
        <taxon>Vitales</taxon>
        <taxon>Vitaceae</taxon>
        <taxon>Viteae</taxon>
        <taxon>Vitis</taxon>
    </lineage>
</organism>
<evidence type="ECO:0000313" key="15">
    <source>
        <dbReference type="EMBL" id="WKA08669.1"/>
    </source>
</evidence>
<evidence type="ECO:0000256" key="3">
    <source>
        <dbReference type="ARBA" id="ARBA00022927"/>
    </source>
</evidence>
<evidence type="ECO:0000256" key="2">
    <source>
        <dbReference type="ARBA" id="ARBA00022448"/>
    </source>
</evidence>
<keyword evidence="2 10" id="KW-0813">Transport</keyword>
<dbReference type="InterPro" id="IPR054154">
    <property type="entry name" value="PEX14-like_M_plants"/>
</dbReference>
<evidence type="ECO:0000256" key="1">
    <source>
        <dbReference type="ARBA" id="ARBA00005443"/>
    </source>
</evidence>
<feature type="compositionally biased region" description="Basic and acidic residues" evidence="11">
    <location>
        <begin position="715"/>
        <end position="724"/>
    </location>
</feature>
<feature type="region of interest" description="Disordered" evidence="11">
    <location>
        <begin position="572"/>
        <end position="597"/>
    </location>
</feature>
<feature type="region of interest" description="Disordered" evidence="11">
    <location>
        <begin position="230"/>
        <end position="269"/>
    </location>
</feature>
<evidence type="ECO:0000256" key="8">
    <source>
        <dbReference type="ARBA" id="ARBA00029691"/>
    </source>
</evidence>
<comment type="similarity">
    <text evidence="1 10">Belongs to the peroxin-14 family.</text>
</comment>